<dbReference type="GeneTree" id="ENSGT00940000164243"/>
<evidence type="ECO:0000256" key="2">
    <source>
        <dbReference type="ARBA" id="ARBA00022692"/>
    </source>
</evidence>
<dbReference type="InterPro" id="IPR005828">
    <property type="entry name" value="MFS_sugar_transport-like"/>
</dbReference>
<feature type="transmembrane region" description="Helical" evidence="6">
    <location>
        <begin position="144"/>
        <end position="163"/>
    </location>
</feature>
<feature type="transmembrane region" description="Helical" evidence="6">
    <location>
        <begin position="169"/>
        <end position="191"/>
    </location>
</feature>
<feature type="transmembrane region" description="Helical" evidence="6">
    <location>
        <begin position="111"/>
        <end position="132"/>
    </location>
</feature>
<feature type="domain" description="Major facilitator superfamily (MFS) profile" evidence="7">
    <location>
        <begin position="63"/>
        <end position="505"/>
    </location>
</feature>
<evidence type="ECO:0000259" key="7">
    <source>
        <dbReference type="PROSITE" id="PS50850"/>
    </source>
</evidence>
<keyword evidence="2 6" id="KW-0812">Transmembrane</keyword>
<protein>
    <submittedName>
        <fullName evidence="8">Solute carrier family 2, facilitated glucose transporter member 11-like</fullName>
    </submittedName>
</protein>
<dbReference type="CDD" id="cd17432">
    <property type="entry name" value="MFS_GLUT_Class2"/>
    <property type="match status" value="1"/>
</dbReference>
<keyword evidence="9" id="KW-1185">Reference proteome</keyword>
<feature type="transmembrane region" description="Helical" evidence="6">
    <location>
        <begin position="385"/>
        <end position="410"/>
    </location>
</feature>
<dbReference type="SUPFAM" id="SSF103473">
    <property type="entry name" value="MFS general substrate transporter"/>
    <property type="match status" value="1"/>
</dbReference>
<keyword evidence="3 6" id="KW-1133">Transmembrane helix</keyword>
<dbReference type="RefSeq" id="XP_026575111.1">
    <property type="nucleotide sequence ID" value="XM_026719326.1"/>
</dbReference>
<feature type="transmembrane region" description="Helical" evidence="6">
    <location>
        <begin position="54"/>
        <end position="76"/>
    </location>
</feature>
<organism evidence="8 9">
    <name type="scientific">Pseudonaja textilis</name>
    <name type="common">Eastern brown snake</name>
    <dbReference type="NCBI Taxonomy" id="8673"/>
    <lineage>
        <taxon>Eukaryota</taxon>
        <taxon>Metazoa</taxon>
        <taxon>Chordata</taxon>
        <taxon>Craniata</taxon>
        <taxon>Vertebrata</taxon>
        <taxon>Euteleostomi</taxon>
        <taxon>Lepidosauria</taxon>
        <taxon>Squamata</taxon>
        <taxon>Bifurcata</taxon>
        <taxon>Unidentata</taxon>
        <taxon>Episquamata</taxon>
        <taxon>Toxicofera</taxon>
        <taxon>Serpentes</taxon>
        <taxon>Colubroidea</taxon>
        <taxon>Elapidae</taxon>
        <taxon>Hydrophiinae</taxon>
        <taxon>Pseudonaja</taxon>
    </lineage>
</organism>
<evidence type="ECO:0000256" key="4">
    <source>
        <dbReference type="ARBA" id="ARBA00023136"/>
    </source>
</evidence>
<dbReference type="InterPro" id="IPR020846">
    <property type="entry name" value="MFS_dom"/>
</dbReference>
<dbReference type="InterPro" id="IPR045263">
    <property type="entry name" value="GLUT"/>
</dbReference>
<dbReference type="Proteomes" id="UP000472273">
    <property type="component" value="Unplaced"/>
</dbReference>
<evidence type="ECO:0000256" key="3">
    <source>
        <dbReference type="ARBA" id="ARBA00022989"/>
    </source>
</evidence>
<feature type="transmembrane region" description="Helical" evidence="6">
    <location>
        <begin position="451"/>
        <end position="475"/>
    </location>
</feature>
<dbReference type="InterPro" id="IPR036259">
    <property type="entry name" value="MFS_trans_sf"/>
</dbReference>
<feature type="transmembrane region" description="Helical" evidence="6">
    <location>
        <begin position="416"/>
        <end position="439"/>
    </location>
</feature>
<dbReference type="NCBIfam" id="TIGR00879">
    <property type="entry name" value="SP"/>
    <property type="match status" value="1"/>
</dbReference>
<dbReference type="GO" id="GO:0070837">
    <property type="term" value="P:dehydroascorbic acid transport"/>
    <property type="evidence" value="ECO:0007669"/>
    <property type="project" value="TreeGrafter"/>
</dbReference>
<evidence type="ECO:0000256" key="5">
    <source>
        <dbReference type="RuleBase" id="RU003346"/>
    </source>
</evidence>
<feature type="transmembrane region" description="Helical" evidence="6">
    <location>
        <begin position="356"/>
        <end position="378"/>
    </location>
</feature>
<dbReference type="OMA" id="EWCEIRA"/>
<comment type="subcellular location">
    <subcellularLocation>
        <location evidence="1">Membrane</location>
        <topology evidence="1">Multi-pass membrane protein</topology>
    </subcellularLocation>
</comment>
<dbReference type="InterPro" id="IPR003663">
    <property type="entry name" value="Sugar/inositol_transpt"/>
</dbReference>
<evidence type="ECO:0000313" key="9">
    <source>
        <dbReference type="Proteomes" id="UP000472273"/>
    </source>
</evidence>
<dbReference type="Ensembl" id="ENSPTXT00000028720.1">
    <property type="protein sequence ID" value="ENSPTXP00000027868.1"/>
    <property type="gene ID" value="ENSPTXG00000019172.1"/>
</dbReference>
<dbReference type="PANTHER" id="PTHR23503">
    <property type="entry name" value="SOLUTE CARRIER FAMILY 2"/>
    <property type="match status" value="1"/>
</dbReference>
<dbReference type="PANTHER" id="PTHR23503:SF1">
    <property type="entry name" value="MAJOR FACILITATOR SUPERFAMILY (MFS) PROFILE DOMAIN-CONTAINING PROTEIN"/>
    <property type="match status" value="1"/>
</dbReference>
<reference evidence="8" key="1">
    <citation type="submission" date="2025-08" db="UniProtKB">
        <authorList>
            <consortium name="Ensembl"/>
        </authorList>
    </citation>
    <scope>IDENTIFICATION</scope>
</reference>
<dbReference type="Gene3D" id="1.20.1250.20">
    <property type="entry name" value="MFS general substrate transporter like domains"/>
    <property type="match status" value="1"/>
</dbReference>
<feature type="transmembrane region" description="Helical" evidence="6">
    <location>
        <begin position="320"/>
        <end position="341"/>
    </location>
</feature>
<dbReference type="GO" id="GO:0005886">
    <property type="term" value="C:plasma membrane"/>
    <property type="evidence" value="ECO:0007669"/>
    <property type="project" value="TreeGrafter"/>
</dbReference>
<evidence type="ECO:0000313" key="8">
    <source>
        <dbReference type="Ensembl" id="ENSPTXP00000027868.1"/>
    </source>
</evidence>
<dbReference type="InterPro" id="IPR005829">
    <property type="entry name" value="Sugar_transporter_CS"/>
</dbReference>
<name>A0A670ZYR4_PSETE</name>
<sequence length="541" mass="60024">MERQPLVRWSGARRSPGRQLSRVFLQLLLPAPCQKKQIRLQVDRNSTYGLWGRLPTWTLLGTVCAAGIGGTFQYGYNVSLISAPTQHIHKFLNDTWQSRYQTKLSSSTLTLLWSTIASIFSLGGFFGAHLGGIMAGWLGRKGTLLVNNLLALFAAILMGASSPTGLFELLIVGRFLIGMNTGIGLCVQPLYIGEAAPRHLRGAMVMGSSIFLTGGILTGQVMGLRELLGGEEHWPFLLSSCGLPAIIQLLSLPCFPESPRFTLLDRGDEAKGIKALKRFHGPLHYQKELEDIQRENFALGGEKAKKPWELFADRSIRWQLIAIICLTMGQQLSGINAIYFYSSYVFAETGIPPEKIPYVTLGTGMCECLTALTCGSLVESLGRRALILGGYCLMMLWCIILTISLTYQVYAWAPYLSMACIFAFILSFGLGPGGVTNILTTELFMQSSRPAAYTIAGSVSWLSFFAVGMLFPFIVKGLKQYCFIVFLLECSAVATFVFCVIPETRNKTFLEIKREFHKLNFRRAKELDEESQEREQLCLEV</sequence>
<feature type="transmembrane region" description="Helical" evidence="6">
    <location>
        <begin position="481"/>
        <end position="501"/>
    </location>
</feature>
<evidence type="ECO:0000256" key="1">
    <source>
        <dbReference type="ARBA" id="ARBA00004141"/>
    </source>
</evidence>
<gene>
    <name evidence="8" type="primary">LOC113448612</name>
</gene>
<dbReference type="Pfam" id="PF00083">
    <property type="entry name" value="Sugar_tr"/>
    <property type="match status" value="1"/>
</dbReference>
<dbReference type="GeneID" id="113448612"/>
<dbReference type="GO" id="GO:0046323">
    <property type="term" value="P:D-glucose import"/>
    <property type="evidence" value="ECO:0007669"/>
    <property type="project" value="TreeGrafter"/>
</dbReference>
<dbReference type="GO" id="GO:0055056">
    <property type="term" value="F:D-glucose transmembrane transporter activity"/>
    <property type="evidence" value="ECO:0007669"/>
    <property type="project" value="TreeGrafter"/>
</dbReference>
<feature type="transmembrane region" description="Helical" evidence="6">
    <location>
        <begin position="203"/>
        <end position="222"/>
    </location>
</feature>
<dbReference type="PRINTS" id="PR00171">
    <property type="entry name" value="SUGRTRNSPORT"/>
</dbReference>
<dbReference type="PROSITE" id="PS50850">
    <property type="entry name" value="MFS"/>
    <property type="match status" value="1"/>
</dbReference>
<dbReference type="FunFam" id="1.20.1250.20:FF:000029">
    <property type="entry name" value="solute carrier family 2, facilitated glucose transporter member 4"/>
    <property type="match status" value="1"/>
</dbReference>
<dbReference type="PROSITE" id="PS00217">
    <property type="entry name" value="SUGAR_TRANSPORT_2"/>
    <property type="match status" value="1"/>
</dbReference>
<keyword evidence="4 6" id="KW-0472">Membrane</keyword>
<reference evidence="8" key="2">
    <citation type="submission" date="2025-09" db="UniProtKB">
        <authorList>
            <consortium name="Ensembl"/>
        </authorList>
    </citation>
    <scope>IDENTIFICATION</scope>
</reference>
<keyword evidence="5" id="KW-0813">Transport</keyword>
<accession>A0A670ZYR4</accession>
<evidence type="ECO:0000256" key="6">
    <source>
        <dbReference type="SAM" id="Phobius"/>
    </source>
</evidence>
<feature type="transmembrane region" description="Helical" evidence="6">
    <location>
        <begin position="234"/>
        <end position="255"/>
    </location>
</feature>
<comment type="similarity">
    <text evidence="5">Belongs to the major facilitator superfamily. Sugar transporter (TC 2.A.1.1) family.</text>
</comment>
<proteinExistence type="inferred from homology"/>
<dbReference type="AlphaFoldDB" id="A0A670ZYR4"/>